<dbReference type="Proteomes" id="UP000238304">
    <property type="component" value="Chromosome"/>
</dbReference>
<accession>A0ABM6T8N2</accession>
<protein>
    <recommendedName>
        <fullName evidence="3">mRNA interferase MazF</fullName>
    </recommendedName>
</protein>
<keyword evidence="2" id="KW-1185">Reference proteome</keyword>
<name>A0ABM6T8N2_9BACE</name>
<dbReference type="InterPro" id="IPR011067">
    <property type="entry name" value="Plasmid_toxin/cell-grow_inhib"/>
</dbReference>
<evidence type="ECO:0000313" key="2">
    <source>
        <dbReference type="Proteomes" id="UP000238304"/>
    </source>
</evidence>
<evidence type="ECO:0008006" key="3">
    <source>
        <dbReference type="Google" id="ProtNLM"/>
    </source>
</evidence>
<proteinExistence type="predicted"/>
<gene>
    <name evidence="1" type="ORF">C4H11_09995</name>
</gene>
<evidence type="ECO:0000313" key="1">
    <source>
        <dbReference type="EMBL" id="AVM53216.1"/>
    </source>
</evidence>
<dbReference type="EMBL" id="CP027231">
    <property type="protein sequence ID" value="AVM53216.1"/>
    <property type="molecule type" value="Genomic_DNA"/>
</dbReference>
<dbReference type="RefSeq" id="WP_106041663.1">
    <property type="nucleotide sequence ID" value="NZ_CP027231.1"/>
</dbReference>
<organism evidence="1 2">
    <name type="scientific">Bacteroides zoogleoformans</name>
    <dbReference type="NCBI Taxonomy" id="28119"/>
    <lineage>
        <taxon>Bacteria</taxon>
        <taxon>Pseudomonadati</taxon>
        <taxon>Bacteroidota</taxon>
        <taxon>Bacteroidia</taxon>
        <taxon>Bacteroidales</taxon>
        <taxon>Bacteroidaceae</taxon>
        <taxon>Bacteroides</taxon>
    </lineage>
</organism>
<sequence length="151" mass="16772">MIKLGNLLGDIGDRLTQDSVKIGNVYLLNLDEVNGITPKDRDSTRNKFFIVLGFDNDGNVIGGLVINSNINYNLPSTVTDYQLPITVDQCPFLKHNSFVNCSKIIVANKTKFTKESYRGEISDSELMGVIVNTVKESPTISRKQLETFGIK</sequence>
<dbReference type="Gene3D" id="2.30.30.110">
    <property type="match status" value="1"/>
</dbReference>
<reference evidence="1 2" key="1">
    <citation type="submission" date="2018-02" db="EMBL/GenBank/DDBJ databases">
        <authorList>
            <person name="Holder M.E."/>
            <person name="Ajami N.J."/>
            <person name="Petrosino J.F."/>
        </authorList>
    </citation>
    <scope>NUCLEOTIDE SEQUENCE [LARGE SCALE GENOMIC DNA]</scope>
    <source>
        <strain evidence="1 2">ATCC 33285</strain>
    </source>
</reference>